<evidence type="ECO:0000259" key="1">
    <source>
        <dbReference type="Pfam" id="PF08937"/>
    </source>
</evidence>
<comment type="caution">
    <text evidence="2">The sequence shown here is derived from an EMBL/GenBank/DDBJ whole genome shotgun (WGS) entry which is preliminary data.</text>
</comment>
<dbReference type="SUPFAM" id="SSF52206">
    <property type="entry name" value="Hypothetical protein MTH538"/>
    <property type="match status" value="1"/>
</dbReference>
<proteinExistence type="predicted"/>
<gene>
    <name evidence="2" type="ORF">HHL01_01310</name>
</gene>
<evidence type="ECO:0000313" key="2">
    <source>
        <dbReference type="EMBL" id="NMF46824.1"/>
    </source>
</evidence>
<dbReference type="Gene3D" id="3.40.50.11200">
    <property type="match status" value="1"/>
</dbReference>
<name>A0A7X9U3B6_9GAMM</name>
<evidence type="ECO:0000313" key="3">
    <source>
        <dbReference type="Proteomes" id="UP000519126"/>
    </source>
</evidence>
<dbReference type="Pfam" id="PF08937">
    <property type="entry name" value="ThsB_TIR"/>
    <property type="match status" value="1"/>
</dbReference>
<accession>A0A7X9U3B6</accession>
<reference evidence="2 3" key="1">
    <citation type="submission" date="2020-04" db="EMBL/GenBank/DDBJ databases">
        <title>Genome Sequencing and Assembley of Pseudoalteromonas artica.</title>
        <authorList>
            <person name="Akerly B."/>
            <person name="Cook G."/>
        </authorList>
    </citation>
    <scope>NUCLEOTIDE SEQUENCE [LARGE SCALE GENOMIC DNA]</scope>
    <source>
        <strain evidence="2 3">NEC-BIFX-0059</strain>
    </source>
</reference>
<dbReference type="EMBL" id="JABBCX010000001">
    <property type="protein sequence ID" value="NMF46824.1"/>
    <property type="molecule type" value="Genomic_DNA"/>
</dbReference>
<dbReference type="InterPro" id="IPR015032">
    <property type="entry name" value="ThsB__TIR-like_domain"/>
</dbReference>
<feature type="domain" description="Thoeris protein ThsB TIR-like" evidence="1">
    <location>
        <begin position="6"/>
        <end position="101"/>
    </location>
</feature>
<dbReference type="AlphaFoldDB" id="A0A7X9U3B6"/>
<organism evidence="2 3">
    <name type="scientific">Pseudoalteromonas arctica</name>
    <dbReference type="NCBI Taxonomy" id="394751"/>
    <lineage>
        <taxon>Bacteria</taxon>
        <taxon>Pseudomonadati</taxon>
        <taxon>Pseudomonadota</taxon>
        <taxon>Gammaproteobacteria</taxon>
        <taxon>Alteromonadales</taxon>
        <taxon>Pseudoalteromonadaceae</taxon>
        <taxon>Pseudoalteromonas</taxon>
    </lineage>
</organism>
<dbReference type="InterPro" id="IPR036490">
    <property type="entry name" value="ThsB_TIR-like_sf"/>
</dbReference>
<protein>
    <submittedName>
        <fullName evidence="2">TIR domain-containing protein</fullName>
    </submittedName>
</protein>
<dbReference type="RefSeq" id="WP_170070801.1">
    <property type="nucleotide sequence ID" value="NZ_JABBCX010000001.1"/>
</dbReference>
<sequence>MARKAFFSFQFSEDNWRANVVRNSWVTQDRKSSGFFDSAVWEKVKKQTDSEIKKWIDGQLSGCSVTVVLVGSKTCKSKWVKYEIEKSIELGKGLLEIDISKIKNRDGKTSTKGDWMLTNSYKSYLWNKGDGYNNMGDWIETAAKAAGR</sequence>
<dbReference type="Proteomes" id="UP000519126">
    <property type="component" value="Unassembled WGS sequence"/>
</dbReference>